<dbReference type="AlphaFoldDB" id="A0A9D1ACL8"/>
<reference evidence="2" key="2">
    <citation type="journal article" date="2021" name="PeerJ">
        <title>Extensive microbial diversity within the chicken gut microbiome revealed by metagenomics and culture.</title>
        <authorList>
            <person name="Gilroy R."/>
            <person name="Ravi A."/>
            <person name="Getino M."/>
            <person name="Pursley I."/>
            <person name="Horton D.L."/>
            <person name="Alikhan N.F."/>
            <person name="Baker D."/>
            <person name="Gharbi K."/>
            <person name="Hall N."/>
            <person name="Watson M."/>
            <person name="Adriaenssens E.M."/>
            <person name="Foster-Nyarko E."/>
            <person name="Jarju S."/>
            <person name="Secka A."/>
            <person name="Antonio M."/>
            <person name="Oren A."/>
            <person name="Chaudhuri R.R."/>
            <person name="La Ragione R."/>
            <person name="Hildebrand F."/>
            <person name="Pallen M.J."/>
        </authorList>
    </citation>
    <scope>NUCLEOTIDE SEQUENCE</scope>
    <source>
        <strain evidence="2">ChiSjej4B22-8148</strain>
    </source>
</reference>
<name>A0A9D1ACL8_9FIRM</name>
<evidence type="ECO:0000256" key="1">
    <source>
        <dbReference type="SAM" id="MobiDB-lite"/>
    </source>
</evidence>
<sequence>MSIYEYNEERHMMQVKEEGREEGREEGIRMGGRAERERMSRLLLALKEAGRMGEIEAASDLVYLEKLYREFGLLGKDEELSEE</sequence>
<proteinExistence type="predicted"/>
<accession>A0A9D1ACL8</accession>
<organism evidence="2 3">
    <name type="scientific">Candidatus Choladousia intestinavium</name>
    <dbReference type="NCBI Taxonomy" id="2840727"/>
    <lineage>
        <taxon>Bacteria</taxon>
        <taxon>Bacillati</taxon>
        <taxon>Bacillota</taxon>
        <taxon>Clostridia</taxon>
        <taxon>Lachnospirales</taxon>
        <taxon>Lachnospiraceae</taxon>
        <taxon>Lachnospiraceae incertae sedis</taxon>
        <taxon>Candidatus Choladousia</taxon>
    </lineage>
</organism>
<dbReference type="EMBL" id="DVGK01000078">
    <property type="protein sequence ID" value="HIR13656.1"/>
    <property type="molecule type" value="Genomic_DNA"/>
</dbReference>
<dbReference type="Proteomes" id="UP000886757">
    <property type="component" value="Unassembled WGS sequence"/>
</dbReference>
<evidence type="ECO:0000313" key="3">
    <source>
        <dbReference type="Proteomes" id="UP000886757"/>
    </source>
</evidence>
<reference evidence="2" key="1">
    <citation type="submission" date="2020-10" db="EMBL/GenBank/DDBJ databases">
        <authorList>
            <person name="Gilroy R."/>
        </authorList>
    </citation>
    <scope>NUCLEOTIDE SEQUENCE</scope>
    <source>
        <strain evidence="2">ChiSjej4B22-8148</strain>
    </source>
</reference>
<feature type="region of interest" description="Disordered" evidence="1">
    <location>
        <begin position="1"/>
        <end position="33"/>
    </location>
</feature>
<protein>
    <submittedName>
        <fullName evidence="2">Uncharacterized protein</fullName>
    </submittedName>
</protein>
<comment type="caution">
    <text evidence="2">The sequence shown here is derived from an EMBL/GenBank/DDBJ whole genome shotgun (WGS) entry which is preliminary data.</text>
</comment>
<gene>
    <name evidence="2" type="ORF">IAB31_07010</name>
</gene>
<feature type="compositionally biased region" description="Basic and acidic residues" evidence="1">
    <location>
        <begin position="7"/>
        <end position="33"/>
    </location>
</feature>
<evidence type="ECO:0000313" key="2">
    <source>
        <dbReference type="EMBL" id="HIR13656.1"/>
    </source>
</evidence>